<protein>
    <submittedName>
        <fullName evidence="2">Uncharacterized protein</fullName>
    </submittedName>
</protein>
<evidence type="ECO:0000256" key="1">
    <source>
        <dbReference type="SAM" id="MobiDB-lite"/>
    </source>
</evidence>
<feature type="compositionally biased region" description="Polar residues" evidence="1">
    <location>
        <begin position="342"/>
        <end position="356"/>
    </location>
</feature>
<feature type="compositionally biased region" description="Low complexity" evidence="1">
    <location>
        <begin position="321"/>
        <end position="332"/>
    </location>
</feature>
<proteinExistence type="predicted"/>
<evidence type="ECO:0000313" key="2">
    <source>
        <dbReference type="EMBL" id="KAF2174676.1"/>
    </source>
</evidence>
<evidence type="ECO:0000313" key="3">
    <source>
        <dbReference type="Proteomes" id="UP000800200"/>
    </source>
</evidence>
<dbReference type="EMBL" id="ML994791">
    <property type="protein sequence ID" value="KAF2174676.1"/>
    <property type="molecule type" value="Genomic_DNA"/>
</dbReference>
<feature type="region of interest" description="Disordered" evidence="1">
    <location>
        <begin position="403"/>
        <end position="433"/>
    </location>
</feature>
<dbReference type="OrthoDB" id="3944737at2759"/>
<accession>A0A6A6DAK8</accession>
<feature type="region of interest" description="Disordered" evidence="1">
    <location>
        <begin position="315"/>
        <end position="388"/>
    </location>
</feature>
<reference evidence="2" key="1">
    <citation type="journal article" date="2020" name="Stud. Mycol.">
        <title>101 Dothideomycetes genomes: a test case for predicting lifestyles and emergence of pathogens.</title>
        <authorList>
            <person name="Haridas S."/>
            <person name="Albert R."/>
            <person name="Binder M."/>
            <person name="Bloem J."/>
            <person name="Labutti K."/>
            <person name="Salamov A."/>
            <person name="Andreopoulos B."/>
            <person name="Baker S."/>
            <person name="Barry K."/>
            <person name="Bills G."/>
            <person name="Bluhm B."/>
            <person name="Cannon C."/>
            <person name="Castanera R."/>
            <person name="Culley D."/>
            <person name="Daum C."/>
            <person name="Ezra D."/>
            <person name="Gonzalez J."/>
            <person name="Henrissat B."/>
            <person name="Kuo A."/>
            <person name="Liang C."/>
            <person name="Lipzen A."/>
            <person name="Lutzoni F."/>
            <person name="Magnuson J."/>
            <person name="Mondo S."/>
            <person name="Nolan M."/>
            <person name="Ohm R."/>
            <person name="Pangilinan J."/>
            <person name="Park H.-J."/>
            <person name="Ramirez L."/>
            <person name="Alfaro M."/>
            <person name="Sun H."/>
            <person name="Tritt A."/>
            <person name="Yoshinaga Y."/>
            <person name="Zwiers L.-H."/>
            <person name="Turgeon B."/>
            <person name="Goodwin S."/>
            <person name="Spatafora J."/>
            <person name="Crous P."/>
            <person name="Grigoriev I."/>
        </authorList>
    </citation>
    <scope>NUCLEOTIDE SEQUENCE</scope>
    <source>
        <strain evidence="2">CBS 207.26</strain>
    </source>
</reference>
<keyword evidence="3" id="KW-1185">Reference proteome</keyword>
<gene>
    <name evidence="2" type="ORF">K469DRAFT_686009</name>
</gene>
<sequence length="433" mass="49016">MQESLLDYLTRKNPQVLLCKSDDVCSRTSSRKGKNTKNKAYYHPRRIKRWEDFRDDFGAFRSMYAEVLSLEAQRPGFEIPLENSVFRIVRNEDGIGTIIYEWNSKLVSQALVETMEALGKTDRIYMVRGCFAKPVPKLRPDWAGICKKDEGQVDAASPQQEESVLPGDTKCSKSWTAKEIREGLYESNRWNHPEWYWPLAQIYTYCYQLQTRYGYLVTDEELVVIRVGPDVNAPRMNGPITMGLERESLVNYGMLEFASIPWDNGQEVNGSLSGDGDELSINVALWGLHLLAAKDCSLKWEYDTLEKDIFHTDPLDSAVNRSTTPRTQPSSSAHGEQGNRAFRSSVNDPIQSFNSQTSLTSTASRRSRRSTRARRSTTDDPALYSFNNAPSESFNLLSSLASRASGQSRGVKRKAKTDNPSRSDTLAGKKRKN</sequence>
<dbReference type="AlphaFoldDB" id="A0A6A6DAK8"/>
<organism evidence="2 3">
    <name type="scientific">Zopfia rhizophila CBS 207.26</name>
    <dbReference type="NCBI Taxonomy" id="1314779"/>
    <lineage>
        <taxon>Eukaryota</taxon>
        <taxon>Fungi</taxon>
        <taxon>Dikarya</taxon>
        <taxon>Ascomycota</taxon>
        <taxon>Pezizomycotina</taxon>
        <taxon>Dothideomycetes</taxon>
        <taxon>Dothideomycetes incertae sedis</taxon>
        <taxon>Zopfiaceae</taxon>
        <taxon>Zopfia</taxon>
    </lineage>
</organism>
<feature type="compositionally biased region" description="Basic residues" evidence="1">
    <location>
        <begin position="365"/>
        <end position="375"/>
    </location>
</feature>
<dbReference type="Proteomes" id="UP000800200">
    <property type="component" value="Unassembled WGS sequence"/>
</dbReference>
<name>A0A6A6DAK8_9PEZI</name>